<dbReference type="HOGENOM" id="CLU_481386_0_0_9"/>
<dbReference type="Gene3D" id="1.10.287.950">
    <property type="entry name" value="Methyl-accepting chemotaxis protein"/>
    <property type="match status" value="1"/>
</dbReference>
<dbReference type="AlphaFoldDB" id="Q67N84"/>
<feature type="transmembrane region" description="Helical" evidence="4">
    <location>
        <begin position="158"/>
        <end position="178"/>
    </location>
</feature>
<evidence type="ECO:0000259" key="5">
    <source>
        <dbReference type="PROSITE" id="PS50111"/>
    </source>
</evidence>
<dbReference type="SUPFAM" id="SSF58104">
    <property type="entry name" value="Methyl-accepting chemotaxis protein (MCP) signaling domain"/>
    <property type="match status" value="1"/>
</dbReference>
<keyword evidence="7" id="KW-1185">Reference proteome</keyword>
<dbReference type="EMBL" id="AP006840">
    <property type="protein sequence ID" value="BAD40859.1"/>
    <property type="molecule type" value="Genomic_DNA"/>
</dbReference>
<organism evidence="6 7">
    <name type="scientific">Symbiobacterium thermophilum (strain DSM 24528 / JCM 14929 / IAM 14863 / T)</name>
    <dbReference type="NCBI Taxonomy" id="292459"/>
    <lineage>
        <taxon>Bacteria</taxon>
        <taxon>Bacillati</taxon>
        <taxon>Bacillota</taxon>
        <taxon>Clostridia</taxon>
        <taxon>Eubacteriales</taxon>
        <taxon>Symbiobacteriaceae</taxon>
        <taxon>Symbiobacterium</taxon>
    </lineage>
</organism>
<evidence type="ECO:0000256" key="4">
    <source>
        <dbReference type="SAM" id="Phobius"/>
    </source>
</evidence>
<dbReference type="SMART" id="SM00283">
    <property type="entry name" value="MA"/>
    <property type="match status" value="1"/>
</dbReference>
<dbReference type="InterPro" id="IPR004090">
    <property type="entry name" value="Chemotax_Me-accpt_rcpt"/>
</dbReference>
<keyword evidence="4" id="KW-0472">Membrane</keyword>
<evidence type="ECO:0000256" key="3">
    <source>
        <dbReference type="PROSITE-ProRule" id="PRU00284"/>
    </source>
</evidence>
<comment type="similarity">
    <text evidence="2">Belongs to the methyl-accepting chemotaxis (MCP) protein family.</text>
</comment>
<dbReference type="GO" id="GO:0004888">
    <property type="term" value="F:transmembrane signaling receptor activity"/>
    <property type="evidence" value="ECO:0007669"/>
    <property type="project" value="InterPro"/>
</dbReference>
<name>Q67N84_SYMTH</name>
<proteinExistence type="inferred from homology"/>
<feature type="transmembrane region" description="Helical" evidence="4">
    <location>
        <begin position="125"/>
        <end position="146"/>
    </location>
</feature>
<protein>
    <submittedName>
        <fullName evidence="6">Putative methyl-accepting chemotaxis protein</fullName>
    </submittedName>
</protein>
<evidence type="ECO:0000313" key="6">
    <source>
        <dbReference type="EMBL" id="BAD40859.1"/>
    </source>
</evidence>
<dbReference type="GO" id="GO:0006935">
    <property type="term" value="P:chemotaxis"/>
    <property type="evidence" value="ECO:0007669"/>
    <property type="project" value="InterPro"/>
</dbReference>
<gene>
    <name evidence="6" type="ordered locus">STH1874</name>
</gene>
<evidence type="ECO:0000256" key="1">
    <source>
        <dbReference type="ARBA" id="ARBA00023224"/>
    </source>
</evidence>
<dbReference type="STRING" id="292459.STH1874"/>
<dbReference type="eggNOG" id="COG0840">
    <property type="taxonomic scope" value="Bacteria"/>
</dbReference>
<dbReference type="PROSITE" id="PS50111">
    <property type="entry name" value="CHEMOTAXIS_TRANSDUC_2"/>
    <property type="match status" value="1"/>
</dbReference>
<dbReference type="Pfam" id="PF00015">
    <property type="entry name" value="MCPsignal"/>
    <property type="match status" value="1"/>
</dbReference>
<feature type="domain" description="Methyl-accepting transducer" evidence="5">
    <location>
        <begin position="253"/>
        <end position="510"/>
    </location>
</feature>
<feature type="transmembrane region" description="Helical" evidence="4">
    <location>
        <begin position="84"/>
        <end position="105"/>
    </location>
</feature>
<feature type="transmembrane region" description="Helical" evidence="4">
    <location>
        <begin position="21"/>
        <end position="43"/>
    </location>
</feature>
<accession>Q67N84</accession>
<dbReference type="Proteomes" id="UP000000417">
    <property type="component" value="Chromosome"/>
</dbReference>
<keyword evidence="4" id="KW-0812">Transmembrane</keyword>
<evidence type="ECO:0000313" key="7">
    <source>
        <dbReference type="Proteomes" id="UP000000417"/>
    </source>
</evidence>
<reference evidence="6 7" key="1">
    <citation type="journal article" date="2004" name="Nucleic Acids Res.">
        <title>Genome sequence of Symbiobacterium thermophilum, an uncultivable bacterium that depends on microbial commensalism.</title>
        <authorList>
            <person name="Ueda K."/>
            <person name="Yamashita A."/>
            <person name="Ishikawa J."/>
            <person name="Shimada M."/>
            <person name="Watsuji T."/>
            <person name="Morimura K."/>
            <person name="Ikeda H."/>
            <person name="Hattori M."/>
            <person name="Beppu T."/>
        </authorList>
    </citation>
    <scope>NUCLEOTIDE SEQUENCE [LARGE SCALE GENOMIC DNA]</scope>
    <source>
        <strain evidence="7">T / IAM 14863</strain>
    </source>
</reference>
<feature type="transmembrane region" description="Helical" evidence="4">
    <location>
        <begin position="55"/>
        <end position="77"/>
    </location>
</feature>
<dbReference type="GO" id="GO:0016020">
    <property type="term" value="C:membrane"/>
    <property type="evidence" value="ECO:0007669"/>
    <property type="project" value="InterPro"/>
</dbReference>
<dbReference type="PANTHER" id="PTHR32089">
    <property type="entry name" value="METHYL-ACCEPTING CHEMOTAXIS PROTEIN MCPB"/>
    <property type="match status" value="1"/>
</dbReference>
<dbReference type="PANTHER" id="PTHR32089:SF112">
    <property type="entry name" value="LYSOZYME-LIKE PROTEIN-RELATED"/>
    <property type="match status" value="1"/>
</dbReference>
<dbReference type="PRINTS" id="PR00260">
    <property type="entry name" value="CHEMTRNSDUCR"/>
</dbReference>
<dbReference type="KEGG" id="sth:STH1874"/>
<dbReference type="InterPro" id="IPR004089">
    <property type="entry name" value="MCPsignal_dom"/>
</dbReference>
<evidence type="ECO:0000256" key="2">
    <source>
        <dbReference type="ARBA" id="ARBA00029447"/>
    </source>
</evidence>
<dbReference type="GO" id="GO:0007165">
    <property type="term" value="P:signal transduction"/>
    <property type="evidence" value="ECO:0007669"/>
    <property type="project" value="UniProtKB-KW"/>
</dbReference>
<sequence length="566" mass="58255">MLGMEGSAMGLRDRLQRYEQATNRTVTLILWICLALVVATMLPLAGRTGLPRGPFLGWALGAAVLHTAATVLVHAGWAPRGQKFVLIGLLAAVLIGIAFLVPGSNQHIGIWFLLPTLAGLYVERWVSVVGTLLALAGWGAVLLFHPPDVPPSITLGRIGLVGGVMLALVGMGIYAIAWRSRQLLEALAEAAAQEDVLHRLDAVVAGARRTTREVSAAVADLARAGEDVRTEIEVRLRPTVLRLTQASGDARSAAAESHDALVELTRSVSAVSEGARTQAAHTDRALALSRSMSEVADAITALAGEVAAQAEQARRAVDDGRRSVERAAEGTARLAQATAEAADAMVQLAGYSAQIGQVVTTIEQFAGQTRMLALNAAIEAARAGAAGRGFAVVADEVGKLAAQSSQAAAEIGRLIGRVQSGIAAAQSVMSGARELAAEGLALSASTGKSLAELQAAVGLTADRMAAITAQTAHLSDHSHQLAEALDQLTAIAHENSAAAEQMAATAEQLAAGARVAAETASTSAAVADEVARAADALSDLTAISSAGVERLRRAAHDLSAAISNNR</sequence>
<keyword evidence="1 3" id="KW-0807">Transducer</keyword>
<keyword evidence="4" id="KW-1133">Transmembrane helix</keyword>